<dbReference type="GO" id="GO:0031965">
    <property type="term" value="C:nuclear membrane"/>
    <property type="evidence" value="ECO:0007669"/>
    <property type="project" value="UniProtKB-SubCell"/>
</dbReference>
<reference evidence="9 10" key="1">
    <citation type="journal article" date="2011" name="Science">
        <title>Comparative functional genomics of the fission yeasts.</title>
        <authorList>
            <person name="Rhind N."/>
            <person name="Chen Z."/>
            <person name="Yassour M."/>
            <person name="Thompson D.A."/>
            <person name="Haas B.J."/>
            <person name="Habib N."/>
            <person name="Wapinski I."/>
            <person name="Roy S."/>
            <person name="Lin M.F."/>
            <person name="Heiman D.I."/>
            <person name="Young S.K."/>
            <person name="Furuya K."/>
            <person name="Guo Y."/>
            <person name="Pidoux A."/>
            <person name="Chen H.M."/>
            <person name="Robbertse B."/>
            <person name="Goldberg J.M."/>
            <person name="Aoki K."/>
            <person name="Bayne E.H."/>
            <person name="Berlin A.M."/>
            <person name="Desjardins C.A."/>
            <person name="Dobbs E."/>
            <person name="Dukaj L."/>
            <person name="Fan L."/>
            <person name="FitzGerald M.G."/>
            <person name="French C."/>
            <person name="Gujja S."/>
            <person name="Hansen K."/>
            <person name="Keifenheim D."/>
            <person name="Levin J.Z."/>
            <person name="Mosher R.A."/>
            <person name="Mueller C.A."/>
            <person name="Pfiffner J."/>
            <person name="Priest M."/>
            <person name="Russ C."/>
            <person name="Smialowska A."/>
            <person name="Swoboda P."/>
            <person name="Sykes S.M."/>
            <person name="Vaughn M."/>
            <person name="Vengrova S."/>
            <person name="Yoder R."/>
            <person name="Zeng Q."/>
            <person name="Allshire R."/>
            <person name="Baulcombe D."/>
            <person name="Birren B.W."/>
            <person name="Brown W."/>
            <person name="Ekwall K."/>
            <person name="Kellis M."/>
            <person name="Leatherwood J."/>
            <person name="Levin H."/>
            <person name="Margalit H."/>
            <person name="Martienssen R."/>
            <person name="Nieduszynski C.A."/>
            <person name="Spatafora J.W."/>
            <person name="Friedman N."/>
            <person name="Dalgaard J.Z."/>
            <person name="Baumann P."/>
            <person name="Niki H."/>
            <person name="Regev A."/>
            <person name="Nusbaum C."/>
        </authorList>
    </citation>
    <scope>NUCLEOTIDE SEQUENCE [LARGE SCALE GENOMIC DNA]</scope>
    <source>
        <strain evidence="10">OY26 / ATCC MYA-4695 / CBS 11777 / NBRC 106824 / NRRL Y48691</strain>
    </source>
</reference>
<evidence type="ECO:0000256" key="4">
    <source>
        <dbReference type="ARBA" id="ARBA00023010"/>
    </source>
</evidence>
<gene>
    <name evidence="9" type="ORF">SPOG_02273</name>
</gene>
<feature type="region of interest" description="Disordered" evidence="8">
    <location>
        <begin position="197"/>
        <end position="217"/>
    </location>
</feature>
<dbReference type="PANTHER" id="PTHR13003">
    <property type="entry name" value="NUP107-RELATED"/>
    <property type="match status" value="1"/>
</dbReference>
<dbReference type="OrthoDB" id="3098at2759"/>
<keyword evidence="4 7" id="KW-0811">Translocation</keyword>
<dbReference type="GO" id="GO:0140599">
    <property type="term" value="C:mitotic nuclear bridge midzone membrane domain"/>
    <property type="evidence" value="ECO:0007669"/>
    <property type="project" value="EnsemblFungi"/>
</dbReference>
<evidence type="ECO:0000313" key="9">
    <source>
        <dbReference type="EMBL" id="EPY51094.1"/>
    </source>
</evidence>
<dbReference type="PANTHER" id="PTHR13003:SF2">
    <property type="entry name" value="NUCLEAR PORE COMPLEX PROTEIN NUP107"/>
    <property type="match status" value="1"/>
</dbReference>
<comment type="subcellular location">
    <subcellularLocation>
        <location evidence="7">Nucleus</location>
        <location evidence="7">Nuclear pore complex</location>
    </subcellularLocation>
    <subcellularLocation>
        <location evidence="7">Nucleus membrane</location>
    </subcellularLocation>
</comment>
<dbReference type="GO" id="GO:0016973">
    <property type="term" value="P:poly(A)+ mRNA export from nucleus"/>
    <property type="evidence" value="ECO:0007669"/>
    <property type="project" value="EnsemblFungi"/>
</dbReference>
<evidence type="ECO:0000256" key="6">
    <source>
        <dbReference type="ARBA" id="ARBA00023242"/>
    </source>
</evidence>
<comment type="similarity">
    <text evidence="7">Belongs to the nucleoporin Nup84/Nup107 family.</text>
</comment>
<evidence type="ECO:0000256" key="7">
    <source>
        <dbReference type="RuleBase" id="RU365072"/>
    </source>
</evidence>
<dbReference type="GeneID" id="25036597"/>
<keyword evidence="10" id="KW-1185">Reference proteome</keyword>
<dbReference type="Pfam" id="PF04121">
    <property type="entry name" value="Nup84_Nup100"/>
    <property type="match status" value="1"/>
</dbReference>
<dbReference type="Proteomes" id="UP000015464">
    <property type="component" value="Unassembled WGS sequence"/>
</dbReference>
<dbReference type="HOGENOM" id="CLU_012944_0_0_1"/>
<protein>
    <recommendedName>
        <fullName evidence="7">Nuclear pore complex protein</fullName>
    </recommendedName>
</protein>
<dbReference type="RefSeq" id="XP_013023668.1">
    <property type="nucleotide sequence ID" value="XM_013168214.1"/>
</dbReference>
<accession>S9VXZ9</accession>
<dbReference type="STRING" id="653667.S9VXZ9"/>
<dbReference type="AlphaFoldDB" id="S9VXZ9"/>
<dbReference type="GO" id="GO:0031080">
    <property type="term" value="C:nuclear pore outer ring"/>
    <property type="evidence" value="ECO:0007669"/>
    <property type="project" value="EnsemblFungi"/>
</dbReference>
<dbReference type="Gene3D" id="1.20.190.50">
    <property type="match status" value="1"/>
</dbReference>
<sequence length="793" mass="91829">MSQHVSNDVSTFSISRGNNDLSRSSFQELMQMEKDDPEMNNDVVFLGPNVILELGDEFESFANLFITKRDDLFSSDGLLTSFYKFCEEKYIKACKEEDEELISHWGLELRTWDLIQRLYSFRKSKRDETISSHMFSSIAVLEEEFYSKNPAAFENHLVFNWLRDSPVEEPDIEIRGNRWFYTRENIKKNTRTNSKFSIEKKDESNVPNLDPDADIRDERRLDERDDSYDRQFIRVAFSLYRAGDFEGLLDLCRKSGNFWRSASLQGAFEYRNSVIDDALQSETLGNKRKELWRRTCFALTKNKRTDAYERALYGALCGDLESVLNVCTSWEDALWAYYNSMNQYHLDVYLSDKVPQPDTHLPPIDSGIGLSPESIFEALDQYPSEEIRKSAAHPLRRLQAYTILNQTDRLYTLAHEQLEAVRAGNVEGILEFTSPSSLRILVHQLLFLQVAGIHVDAYISDSIIQSYIELLASAKKNSLVPLYIPFLSDHVQYETYARFLSFIGDERSRLEQLKLAKKYKLDIDRAALMSVSLAYNEFATGVEQLREIDLKSLEDPVPLVYTKFISTLEWLIVTCQSDDLLIYANYAFRFFLSRGELNSAYLLYTRLPAETLDVLASGEISADKDSKVRTAYEFMNYRALCRAFQVHEEWKKLMNEPILNDTSMTKASGAYKEWKKSLTLTSRRCIKLFNELLQARFLHPSTMEINEDEEKELSNELYRIRNIYIPEIILNLHNVYFHNEDYNGCFALANEVAGEDLKLYHCLLESGRIEEYAAGLGIVGEYSLTSPEGIFSI</sequence>
<dbReference type="InterPro" id="IPR007252">
    <property type="entry name" value="Nup84/Nup107"/>
</dbReference>
<evidence type="ECO:0000256" key="1">
    <source>
        <dbReference type="ARBA" id="ARBA00022448"/>
    </source>
</evidence>
<dbReference type="EMBL" id="KE546991">
    <property type="protein sequence ID" value="EPY51094.1"/>
    <property type="molecule type" value="Genomic_DNA"/>
</dbReference>
<dbReference type="GO" id="GO:0000973">
    <property type="term" value="P:post-transcriptional tethering of RNA polymerase II gene DNA at nuclear periphery"/>
    <property type="evidence" value="ECO:0007669"/>
    <property type="project" value="TreeGrafter"/>
</dbReference>
<dbReference type="OMA" id="MAHIVLF"/>
<evidence type="ECO:0000256" key="3">
    <source>
        <dbReference type="ARBA" id="ARBA00022927"/>
    </source>
</evidence>
<dbReference type="eggNOG" id="KOG1964">
    <property type="taxonomic scope" value="Eukaryota"/>
</dbReference>
<dbReference type="GO" id="GO:0034399">
    <property type="term" value="C:nuclear periphery"/>
    <property type="evidence" value="ECO:0007669"/>
    <property type="project" value="EnsemblFungi"/>
</dbReference>
<dbReference type="GO" id="GO:0006606">
    <property type="term" value="P:protein import into nucleus"/>
    <property type="evidence" value="ECO:0007669"/>
    <property type="project" value="TreeGrafter"/>
</dbReference>
<comment type="function">
    <text evidence="7">Functions as a component of the nuclear pore complex (NPC).</text>
</comment>
<name>S9VXZ9_SCHCR</name>
<keyword evidence="2" id="KW-0509">mRNA transport</keyword>
<evidence type="ECO:0000256" key="5">
    <source>
        <dbReference type="ARBA" id="ARBA00023132"/>
    </source>
</evidence>
<keyword evidence="5 7" id="KW-0906">Nuclear pore complex</keyword>
<dbReference type="GO" id="GO:0017056">
    <property type="term" value="F:structural constituent of nuclear pore"/>
    <property type="evidence" value="ECO:0007669"/>
    <property type="project" value="UniProtKB-UniRule"/>
</dbReference>
<keyword evidence="1 7" id="KW-0813">Transport</keyword>
<comment type="subunit">
    <text evidence="7">Part of the nuclear pore complex (NPC).</text>
</comment>
<organism evidence="9 10">
    <name type="scientific">Schizosaccharomyces cryophilus (strain OY26 / ATCC MYA-4695 / CBS 11777 / NBRC 106824 / NRRL Y48691)</name>
    <name type="common">Fission yeast</name>
    <dbReference type="NCBI Taxonomy" id="653667"/>
    <lineage>
        <taxon>Eukaryota</taxon>
        <taxon>Fungi</taxon>
        <taxon>Dikarya</taxon>
        <taxon>Ascomycota</taxon>
        <taxon>Taphrinomycotina</taxon>
        <taxon>Schizosaccharomycetes</taxon>
        <taxon>Schizosaccharomycetales</taxon>
        <taxon>Schizosaccharomycetaceae</taxon>
        <taxon>Schizosaccharomyces</taxon>
    </lineage>
</organism>
<evidence type="ECO:0000256" key="2">
    <source>
        <dbReference type="ARBA" id="ARBA00022816"/>
    </source>
</evidence>
<keyword evidence="3" id="KW-0653">Protein transport</keyword>
<evidence type="ECO:0000256" key="8">
    <source>
        <dbReference type="SAM" id="MobiDB-lite"/>
    </source>
</evidence>
<dbReference type="Gene3D" id="1.10.3450.20">
    <property type="match status" value="1"/>
</dbReference>
<evidence type="ECO:0000313" key="10">
    <source>
        <dbReference type="Proteomes" id="UP000015464"/>
    </source>
</evidence>
<keyword evidence="6 7" id="KW-0539">Nucleus</keyword>
<proteinExistence type="inferred from homology"/>
<keyword evidence="7" id="KW-0472">Membrane</keyword>